<evidence type="ECO:0000256" key="1">
    <source>
        <dbReference type="SAM" id="MobiDB-lite"/>
    </source>
</evidence>
<keyword evidence="4" id="KW-1185">Reference proteome</keyword>
<protein>
    <submittedName>
        <fullName evidence="3">Uncharacterized protein</fullName>
    </submittedName>
</protein>
<keyword evidence="2" id="KW-0472">Membrane</keyword>
<dbReference type="Proteomes" id="UP001057498">
    <property type="component" value="Chromosome"/>
</dbReference>
<gene>
    <name evidence="3" type="ORF">CATMQ487_37690</name>
</gene>
<keyword evidence="2" id="KW-1133">Transmembrane helix</keyword>
<name>A0ABM7YQH9_9BURK</name>
<dbReference type="EMBL" id="AP025730">
    <property type="protein sequence ID" value="BDI06799.1"/>
    <property type="molecule type" value="Genomic_DNA"/>
</dbReference>
<accession>A0ABM7YQH9</accession>
<proteinExistence type="predicted"/>
<dbReference type="RefSeq" id="WP_251970044.1">
    <property type="nucleotide sequence ID" value="NZ_AP025730.1"/>
</dbReference>
<feature type="transmembrane region" description="Helical" evidence="2">
    <location>
        <begin position="75"/>
        <end position="93"/>
    </location>
</feature>
<reference evidence="3" key="1">
    <citation type="submission" date="2022-04" db="EMBL/GenBank/DDBJ databases">
        <title>Whole genome sequence of Sphaerotilus sp. FB-5.</title>
        <authorList>
            <person name="Takeda M."/>
            <person name="Narihara S."/>
            <person name="Akimoto M."/>
            <person name="Akimoto R."/>
            <person name="Nishiyashiki S."/>
            <person name="Murakami T."/>
        </authorList>
    </citation>
    <scope>NUCLEOTIDE SEQUENCE</scope>
    <source>
        <strain evidence="3">FB-5</strain>
    </source>
</reference>
<feature type="region of interest" description="Disordered" evidence="1">
    <location>
        <begin position="130"/>
        <end position="149"/>
    </location>
</feature>
<keyword evidence="2" id="KW-0812">Transmembrane</keyword>
<feature type="transmembrane region" description="Helical" evidence="2">
    <location>
        <begin position="20"/>
        <end position="42"/>
    </location>
</feature>
<evidence type="ECO:0000313" key="3">
    <source>
        <dbReference type="EMBL" id="BDI06799.1"/>
    </source>
</evidence>
<evidence type="ECO:0000256" key="2">
    <source>
        <dbReference type="SAM" id="Phobius"/>
    </source>
</evidence>
<evidence type="ECO:0000313" key="4">
    <source>
        <dbReference type="Proteomes" id="UP001057498"/>
    </source>
</evidence>
<sequence>MPRPDSPHSPRRDFPGRRWLIVGLRSLHLVALMPLAVAVLSASTPPGWAAWGLLLTGLGLWGIELWSNPKHRGELAGLFIPLKLAGVAGMIALPTLAPPLFWLLVAASSVVSHAPAGFRHWRPLGPWQDPAMSAQADRESRPSRASKPG</sequence>
<feature type="transmembrane region" description="Helical" evidence="2">
    <location>
        <begin position="48"/>
        <end position="66"/>
    </location>
</feature>
<organism evidence="3 4">
    <name type="scientific">Sphaerotilus microaerophilus</name>
    <dbReference type="NCBI Taxonomy" id="2914710"/>
    <lineage>
        <taxon>Bacteria</taxon>
        <taxon>Pseudomonadati</taxon>
        <taxon>Pseudomonadota</taxon>
        <taxon>Betaproteobacteria</taxon>
        <taxon>Burkholderiales</taxon>
        <taxon>Sphaerotilaceae</taxon>
        <taxon>Sphaerotilus</taxon>
    </lineage>
</organism>